<accession>A0A6I6MLL4</accession>
<dbReference type="Gene3D" id="1.10.3730.20">
    <property type="match status" value="2"/>
</dbReference>
<dbReference type="PANTHER" id="PTHR22911:SF137">
    <property type="entry name" value="SOLUTE CARRIER FAMILY 35 MEMBER G2-RELATED"/>
    <property type="match status" value="1"/>
</dbReference>
<dbReference type="GO" id="GO:0016020">
    <property type="term" value="C:membrane"/>
    <property type="evidence" value="ECO:0007669"/>
    <property type="project" value="InterPro"/>
</dbReference>
<protein>
    <submittedName>
        <fullName evidence="3">Phosphonate utilization associated putative membrane protein</fullName>
    </submittedName>
</protein>
<dbReference type="Pfam" id="PF00892">
    <property type="entry name" value="EamA"/>
    <property type="match status" value="1"/>
</dbReference>
<feature type="transmembrane region" description="Helical" evidence="1">
    <location>
        <begin position="235"/>
        <end position="252"/>
    </location>
</feature>
<organism evidence="3 4">
    <name type="scientific">Terricaulis silvestris</name>
    <dbReference type="NCBI Taxonomy" id="2686094"/>
    <lineage>
        <taxon>Bacteria</taxon>
        <taxon>Pseudomonadati</taxon>
        <taxon>Pseudomonadota</taxon>
        <taxon>Alphaproteobacteria</taxon>
        <taxon>Caulobacterales</taxon>
        <taxon>Caulobacteraceae</taxon>
        <taxon>Terricaulis</taxon>
    </lineage>
</organism>
<dbReference type="PANTHER" id="PTHR22911">
    <property type="entry name" value="ACYL-MALONYL CONDENSING ENZYME-RELATED"/>
    <property type="match status" value="1"/>
</dbReference>
<evidence type="ECO:0000313" key="3">
    <source>
        <dbReference type="EMBL" id="QGZ96305.1"/>
    </source>
</evidence>
<feature type="transmembrane region" description="Helical" evidence="1">
    <location>
        <begin position="202"/>
        <end position="223"/>
    </location>
</feature>
<feature type="transmembrane region" description="Helical" evidence="1">
    <location>
        <begin position="115"/>
        <end position="135"/>
    </location>
</feature>
<keyword evidence="1" id="KW-0472">Membrane</keyword>
<dbReference type="InterPro" id="IPR000620">
    <property type="entry name" value="EamA_dom"/>
</dbReference>
<dbReference type="Proteomes" id="UP000431269">
    <property type="component" value="Chromosome"/>
</dbReference>
<dbReference type="EMBL" id="CP047045">
    <property type="protein sequence ID" value="QGZ96305.1"/>
    <property type="molecule type" value="Genomic_DNA"/>
</dbReference>
<feature type="transmembrane region" description="Helical" evidence="1">
    <location>
        <begin position="30"/>
        <end position="52"/>
    </location>
</feature>
<name>A0A6I6MLL4_9CAUL</name>
<dbReference type="KEGG" id="tsv:DSM104635_03163"/>
<dbReference type="RefSeq" id="WP_158767103.1">
    <property type="nucleotide sequence ID" value="NZ_CP047045.1"/>
</dbReference>
<proteinExistence type="predicted"/>
<keyword evidence="4" id="KW-1185">Reference proteome</keyword>
<keyword evidence="1" id="KW-0812">Transmembrane</keyword>
<dbReference type="SUPFAM" id="SSF103481">
    <property type="entry name" value="Multidrug resistance efflux transporter EmrE"/>
    <property type="match status" value="2"/>
</dbReference>
<evidence type="ECO:0000313" key="4">
    <source>
        <dbReference type="Proteomes" id="UP000431269"/>
    </source>
</evidence>
<feature type="transmembrane region" description="Helical" evidence="1">
    <location>
        <begin position="59"/>
        <end position="77"/>
    </location>
</feature>
<gene>
    <name evidence="3" type="ORF">DSM104635_03163</name>
</gene>
<dbReference type="AlphaFoldDB" id="A0A6I6MLL4"/>
<evidence type="ECO:0000256" key="1">
    <source>
        <dbReference type="SAM" id="Phobius"/>
    </source>
</evidence>
<feature type="transmembrane region" description="Helical" evidence="1">
    <location>
        <begin position="170"/>
        <end position="190"/>
    </location>
</feature>
<feature type="transmembrane region" description="Helical" evidence="1">
    <location>
        <begin position="258"/>
        <end position="276"/>
    </location>
</feature>
<keyword evidence="1" id="KW-1133">Transmembrane helix</keyword>
<feature type="transmembrane region" description="Helical" evidence="1">
    <location>
        <begin position="89"/>
        <end position="108"/>
    </location>
</feature>
<evidence type="ECO:0000259" key="2">
    <source>
        <dbReference type="Pfam" id="PF00892"/>
    </source>
</evidence>
<reference evidence="4" key="1">
    <citation type="submission" date="2019-12" db="EMBL/GenBank/DDBJ databases">
        <title>Complete genome of Terracaulis silvestris 0127_4.</title>
        <authorList>
            <person name="Vieira S."/>
            <person name="Riedel T."/>
            <person name="Sproer C."/>
            <person name="Pascual J."/>
            <person name="Boedeker C."/>
            <person name="Overmann J."/>
        </authorList>
    </citation>
    <scope>NUCLEOTIDE SEQUENCE [LARGE SCALE GENOMIC DNA]</scope>
    <source>
        <strain evidence="4">0127_4</strain>
    </source>
</reference>
<feature type="transmembrane region" description="Helical" evidence="1">
    <location>
        <begin position="141"/>
        <end position="158"/>
    </location>
</feature>
<sequence length="277" mass="28995">MPPLAIAAALTSALIHASWNAALKGGRGDRIADAFLIAVGGMLTWGVVALLLPPPVAAAWPYLIASVLIHLVYWYTLFSAYDAGDMSHIYTLSRGSAPMLVAFGAAITAHEIPPVVKMIGVALVSVGVLLVGFSPRAPLKATLWALSIGVCIAAYSLIDALGARAGGDALIYVAWTSGIMGVPMIAFAFWRRGRQLLKDAAVQPLKGIFIGVISFAGYGLVLWAQTFAPIAQVTALRETSVVFGAIIAFLFLREHLGSRRWLGAVVVAAGAGLIAFA</sequence>
<dbReference type="InterPro" id="IPR037185">
    <property type="entry name" value="EmrE-like"/>
</dbReference>
<feature type="domain" description="EamA" evidence="2">
    <location>
        <begin position="140"/>
        <end position="275"/>
    </location>
</feature>